<dbReference type="InterPro" id="IPR043128">
    <property type="entry name" value="Rev_trsase/Diguanyl_cyclase"/>
</dbReference>
<dbReference type="RefSeq" id="WP_109462422.1">
    <property type="nucleotide sequence ID" value="NZ_QFBC01000036.1"/>
</dbReference>
<dbReference type="PROSITE" id="PS50887">
    <property type="entry name" value="GGDEF"/>
    <property type="match status" value="1"/>
</dbReference>
<dbReference type="EMBL" id="QFBC01000036">
    <property type="protein sequence ID" value="PWE52115.1"/>
    <property type="molecule type" value="Genomic_DNA"/>
</dbReference>
<dbReference type="SMART" id="SM00267">
    <property type="entry name" value="GGDEF"/>
    <property type="match status" value="1"/>
</dbReference>
<dbReference type="CDD" id="cd01948">
    <property type="entry name" value="EAL"/>
    <property type="match status" value="1"/>
</dbReference>
<feature type="domain" description="GGDEF" evidence="3">
    <location>
        <begin position="322"/>
        <end position="450"/>
    </location>
</feature>
<dbReference type="SUPFAM" id="SSF141868">
    <property type="entry name" value="EAL domain-like"/>
    <property type="match status" value="1"/>
</dbReference>
<dbReference type="InterPro" id="IPR035919">
    <property type="entry name" value="EAL_sf"/>
</dbReference>
<dbReference type="InterPro" id="IPR029787">
    <property type="entry name" value="Nucleotide_cyclase"/>
</dbReference>
<protein>
    <submittedName>
        <fullName evidence="4">Bifunctional diguanylate cyclase/phosphodiesterase</fullName>
    </submittedName>
</protein>
<accession>A0A2U2DFM1</accession>
<sequence>MSKLIRLAQGDWGSSRMVWLTALIFAAIAAVLAVLIASVVTTMERSANTNDDSRALRTGSAAVASLQKRMSATLRDNAIWDDAYANTSNHDASWAVENWGKTSAEYELYDVAAVVAADGSTLMAYRKGVPFEPEVYFRTGFAELVSQARLRPLDPVVAFAETTDGFAVFGASAIQPYSKEIAAPDKFSVLLFAKIITPEALEEIATLHDLNRLVIDRAARKDQIAVSLPGHNGIPVAFLSWPGRNVAAIIHESVRFHLVGAAIILVVFLLAILVVGDIVSRKLTRAAEKARYEATHDSLSGLLNRQGLVSRMNSLLTEEIGGAITLLLIDLDGFKEVNDAWGHGIGDIVIQRSAELLEKNAPEGSIVARLGGDEFAVICSKERANTVAEAISASFCKPFDIDNRIIEIGASIGYAVSNNVCDPNELLRRSDVALYRAKETGRGRAVEYTTELDADRMRLGTMEKQLRLSLAQGEVFPVYQPLFDAQSREIRGVEALARWNSPMGRISPEVFIPLAERAGLIDNLGFHILATAIDQIKLMHQVSLSVNVSPVQLKNPNFAPGVISLLKQKAFEPERLTLEVTEGVLISNPDQARRAINALKSIGVKFALDDFGCGYASIGTLRQFGFDRLKIDRSLVKALDNEDQNGEVLKATVYLANALKIPVTAEGIETERQARTLAAFGCDKLQGYLLGKPMSAEELASQAITDNPPLDSHRLANAG</sequence>
<keyword evidence="1" id="KW-0472">Membrane</keyword>
<dbReference type="PROSITE" id="PS50883">
    <property type="entry name" value="EAL"/>
    <property type="match status" value="1"/>
</dbReference>
<dbReference type="PANTHER" id="PTHR44757:SF2">
    <property type="entry name" value="BIOFILM ARCHITECTURE MAINTENANCE PROTEIN MBAA"/>
    <property type="match status" value="1"/>
</dbReference>
<evidence type="ECO:0000256" key="1">
    <source>
        <dbReference type="SAM" id="Phobius"/>
    </source>
</evidence>
<proteinExistence type="predicted"/>
<dbReference type="CDD" id="cd01949">
    <property type="entry name" value="GGDEF"/>
    <property type="match status" value="1"/>
</dbReference>
<feature type="domain" description="EAL" evidence="2">
    <location>
        <begin position="459"/>
        <end position="707"/>
    </location>
</feature>
<dbReference type="InterPro" id="IPR007892">
    <property type="entry name" value="CHASE4"/>
</dbReference>
<dbReference type="InterPro" id="IPR001633">
    <property type="entry name" value="EAL_dom"/>
</dbReference>
<name>A0A2U2DFM1_9HYPH</name>
<dbReference type="Pfam" id="PF00563">
    <property type="entry name" value="EAL"/>
    <property type="match status" value="1"/>
</dbReference>
<evidence type="ECO:0000313" key="4">
    <source>
        <dbReference type="EMBL" id="PWE52115.1"/>
    </source>
</evidence>
<dbReference type="InterPro" id="IPR052155">
    <property type="entry name" value="Biofilm_reg_signaling"/>
</dbReference>
<dbReference type="AlphaFoldDB" id="A0A2U2DFM1"/>
<comment type="caution">
    <text evidence="4">The sequence shown here is derived from an EMBL/GenBank/DDBJ whole genome shotgun (WGS) entry which is preliminary data.</text>
</comment>
<dbReference type="Proteomes" id="UP000245252">
    <property type="component" value="Unassembled WGS sequence"/>
</dbReference>
<dbReference type="Pfam" id="PF00990">
    <property type="entry name" value="GGDEF"/>
    <property type="match status" value="1"/>
</dbReference>
<dbReference type="Gene3D" id="3.30.70.270">
    <property type="match status" value="1"/>
</dbReference>
<keyword evidence="1" id="KW-1133">Transmembrane helix</keyword>
<dbReference type="PANTHER" id="PTHR44757">
    <property type="entry name" value="DIGUANYLATE CYCLASE DGCP"/>
    <property type="match status" value="1"/>
</dbReference>
<dbReference type="SMART" id="SM00052">
    <property type="entry name" value="EAL"/>
    <property type="match status" value="1"/>
</dbReference>
<evidence type="ECO:0000259" key="2">
    <source>
        <dbReference type="PROSITE" id="PS50883"/>
    </source>
</evidence>
<dbReference type="OrthoDB" id="9814202at2"/>
<reference evidence="4 5" key="1">
    <citation type="submission" date="2018-05" db="EMBL/GenBank/DDBJ databases">
        <title>The draft genome of strain NS-104.</title>
        <authorList>
            <person name="Hang P."/>
            <person name="Jiang J."/>
        </authorList>
    </citation>
    <scope>NUCLEOTIDE SEQUENCE [LARGE SCALE GENOMIC DNA]</scope>
    <source>
        <strain evidence="4 5">NS-104</strain>
    </source>
</reference>
<dbReference type="Pfam" id="PF05228">
    <property type="entry name" value="CHASE4"/>
    <property type="match status" value="1"/>
</dbReference>
<keyword evidence="1" id="KW-0812">Transmembrane</keyword>
<evidence type="ECO:0000313" key="5">
    <source>
        <dbReference type="Proteomes" id="UP000245252"/>
    </source>
</evidence>
<feature type="transmembrane region" description="Helical" evidence="1">
    <location>
        <begin position="20"/>
        <end position="40"/>
    </location>
</feature>
<gene>
    <name evidence="4" type="ORF">DEM27_32785</name>
</gene>
<evidence type="ECO:0000259" key="3">
    <source>
        <dbReference type="PROSITE" id="PS50887"/>
    </source>
</evidence>
<dbReference type="InterPro" id="IPR000160">
    <property type="entry name" value="GGDEF_dom"/>
</dbReference>
<dbReference type="SUPFAM" id="SSF55073">
    <property type="entry name" value="Nucleotide cyclase"/>
    <property type="match status" value="1"/>
</dbReference>
<organism evidence="4 5">
    <name type="scientific">Metarhizobium album</name>
    <dbReference type="NCBI Taxonomy" id="2182425"/>
    <lineage>
        <taxon>Bacteria</taxon>
        <taxon>Pseudomonadati</taxon>
        <taxon>Pseudomonadota</taxon>
        <taxon>Alphaproteobacteria</taxon>
        <taxon>Hyphomicrobiales</taxon>
        <taxon>Rhizobiaceae</taxon>
        <taxon>Metarhizobium</taxon>
    </lineage>
</organism>
<dbReference type="Gene3D" id="3.20.20.450">
    <property type="entry name" value="EAL domain"/>
    <property type="match status" value="1"/>
</dbReference>
<dbReference type="NCBIfam" id="TIGR00254">
    <property type="entry name" value="GGDEF"/>
    <property type="match status" value="1"/>
</dbReference>
<feature type="transmembrane region" description="Helical" evidence="1">
    <location>
        <begin position="256"/>
        <end position="279"/>
    </location>
</feature>
<keyword evidence="5" id="KW-1185">Reference proteome</keyword>